<dbReference type="SMART" id="SM00448">
    <property type="entry name" value="REC"/>
    <property type="match status" value="2"/>
</dbReference>
<dbReference type="Pfam" id="PF08447">
    <property type="entry name" value="PAS_3"/>
    <property type="match status" value="1"/>
</dbReference>
<comment type="subcellular location">
    <subcellularLocation>
        <location evidence="2">Membrane</location>
    </subcellularLocation>
</comment>
<dbReference type="InterPro" id="IPR000014">
    <property type="entry name" value="PAS"/>
</dbReference>
<dbReference type="InterPro" id="IPR011006">
    <property type="entry name" value="CheY-like_superfamily"/>
</dbReference>
<dbReference type="CDD" id="cd16922">
    <property type="entry name" value="HATPase_EvgS-ArcB-TorS-like"/>
    <property type="match status" value="1"/>
</dbReference>
<dbReference type="EMBL" id="BLAY01000049">
    <property type="protein sequence ID" value="GET38641.1"/>
    <property type="molecule type" value="Genomic_DNA"/>
</dbReference>
<evidence type="ECO:0000256" key="2">
    <source>
        <dbReference type="ARBA" id="ARBA00004370"/>
    </source>
</evidence>
<dbReference type="Gene3D" id="3.30.565.10">
    <property type="entry name" value="Histidine kinase-like ATPase, C-terminal domain"/>
    <property type="match status" value="1"/>
</dbReference>
<dbReference type="PROSITE" id="PS50113">
    <property type="entry name" value="PAC"/>
    <property type="match status" value="2"/>
</dbReference>
<evidence type="ECO:0000256" key="8">
    <source>
        <dbReference type="ARBA" id="ARBA00022777"/>
    </source>
</evidence>
<dbReference type="SMART" id="SM00086">
    <property type="entry name" value="PAC"/>
    <property type="match status" value="2"/>
</dbReference>
<dbReference type="CDD" id="cd19920">
    <property type="entry name" value="REC_PA4781-like"/>
    <property type="match status" value="1"/>
</dbReference>
<evidence type="ECO:0000256" key="10">
    <source>
        <dbReference type="ARBA" id="ARBA00023012"/>
    </source>
</evidence>
<dbReference type="FunFam" id="3.30.450.20:FF:000088">
    <property type="entry name" value="Sensory transduction histidine kinase"/>
    <property type="match status" value="1"/>
</dbReference>
<evidence type="ECO:0000313" key="20">
    <source>
        <dbReference type="EMBL" id="GET38641.1"/>
    </source>
</evidence>
<evidence type="ECO:0000256" key="7">
    <source>
        <dbReference type="ARBA" id="ARBA00022741"/>
    </source>
</evidence>
<evidence type="ECO:0000256" key="14">
    <source>
        <dbReference type="PROSITE-ProRule" id="PRU00169"/>
    </source>
</evidence>
<dbReference type="InterPro" id="IPR035965">
    <property type="entry name" value="PAS-like_dom_sf"/>
</dbReference>
<dbReference type="InterPro" id="IPR036097">
    <property type="entry name" value="HisK_dim/P_sf"/>
</dbReference>
<dbReference type="Proteomes" id="UP001050975">
    <property type="component" value="Unassembled WGS sequence"/>
</dbReference>
<dbReference type="InterPro" id="IPR003594">
    <property type="entry name" value="HATPase_dom"/>
</dbReference>
<reference evidence="20" key="1">
    <citation type="submission" date="2019-10" db="EMBL/GenBank/DDBJ databases">
        <title>Draft genome sequece of Microseira wollei NIES-4236.</title>
        <authorList>
            <person name="Yamaguchi H."/>
            <person name="Suzuki S."/>
            <person name="Kawachi M."/>
        </authorList>
    </citation>
    <scope>NUCLEOTIDE SEQUENCE</scope>
    <source>
        <strain evidence="20">NIES-4236</strain>
    </source>
</reference>
<dbReference type="InterPro" id="IPR004358">
    <property type="entry name" value="Sig_transdc_His_kin-like_C"/>
</dbReference>
<dbReference type="EC" id="2.7.13.3" evidence="4"/>
<dbReference type="SMART" id="SM00387">
    <property type="entry name" value="HATPase_c"/>
    <property type="match status" value="1"/>
</dbReference>
<feature type="domain" description="PAC" evidence="19">
    <location>
        <begin position="364"/>
        <end position="416"/>
    </location>
</feature>
<organism evidence="20 21">
    <name type="scientific">Microseira wollei NIES-4236</name>
    <dbReference type="NCBI Taxonomy" id="2530354"/>
    <lineage>
        <taxon>Bacteria</taxon>
        <taxon>Bacillati</taxon>
        <taxon>Cyanobacteriota</taxon>
        <taxon>Cyanophyceae</taxon>
        <taxon>Oscillatoriophycideae</taxon>
        <taxon>Aerosakkonematales</taxon>
        <taxon>Aerosakkonemataceae</taxon>
        <taxon>Microseira</taxon>
    </lineage>
</organism>
<comment type="similarity">
    <text evidence="3">In the N-terminal section; belongs to the phytochrome family.</text>
</comment>
<keyword evidence="21" id="KW-1185">Reference proteome</keyword>
<evidence type="ECO:0000259" key="18">
    <source>
        <dbReference type="PROSITE" id="PS50112"/>
    </source>
</evidence>
<accession>A0AAV3XB91</accession>
<evidence type="ECO:0000256" key="3">
    <source>
        <dbReference type="ARBA" id="ARBA00006402"/>
    </source>
</evidence>
<dbReference type="CDD" id="cd00130">
    <property type="entry name" value="PAS"/>
    <property type="match status" value="2"/>
</dbReference>
<dbReference type="CDD" id="cd00082">
    <property type="entry name" value="HisKA"/>
    <property type="match status" value="1"/>
</dbReference>
<dbReference type="GO" id="GO:0000155">
    <property type="term" value="F:phosphorelay sensor kinase activity"/>
    <property type="evidence" value="ECO:0007669"/>
    <property type="project" value="InterPro"/>
</dbReference>
<dbReference type="SUPFAM" id="SSF47384">
    <property type="entry name" value="Homodimeric domain of signal transducing histidine kinase"/>
    <property type="match status" value="1"/>
</dbReference>
<feature type="domain" description="PAS" evidence="18">
    <location>
        <begin position="161"/>
        <end position="232"/>
    </location>
</feature>
<evidence type="ECO:0000259" key="17">
    <source>
        <dbReference type="PROSITE" id="PS50110"/>
    </source>
</evidence>
<dbReference type="SMART" id="SM00388">
    <property type="entry name" value="HisKA"/>
    <property type="match status" value="1"/>
</dbReference>
<evidence type="ECO:0000256" key="6">
    <source>
        <dbReference type="ARBA" id="ARBA00022679"/>
    </source>
</evidence>
<evidence type="ECO:0000256" key="12">
    <source>
        <dbReference type="ARBA" id="ARBA00023306"/>
    </source>
</evidence>
<dbReference type="InterPro" id="IPR000700">
    <property type="entry name" value="PAS-assoc_C"/>
</dbReference>
<feature type="modified residue" description="4-aspartylphosphate" evidence="14">
    <location>
        <position position="735"/>
    </location>
</feature>
<dbReference type="Gene3D" id="1.10.287.130">
    <property type="match status" value="1"/>
</dbReference>
<feature type="coiled-coil region" evidence="15">
    <location>
        <begin position="130"/>
        <end position="157"/>
    </location>
</feature>
<dbReference type="Gene3D" id="3.30.450.20">
    <property type="entry name" value="PAS domain"/>
    <property type="match status" value="2"/>
</dbReference>
<evidence type="ECO:0000256" key="13">
    <source>
        <dbReference type="ARBA" id="ARBA00074306"/>
    </source>
</evidence>
<keyword evidence="5 14" id="KW-0597">Phosphoprotein</keyword>
<name>A0AAV3XB91_9CYAN</name>
<feature type="modified residue" description="4-aspartylphosphate" evidence="14">
    <location>
        <position position="61"/>
    </location>
</feature>
<keyword evidence="10" id="KW-0902">Two-component regulatory system</keyword>
<keyword evidence="11" id="KW-0472">Membrane</keyword>
<dbReference type="PANTHER" id="PTHR45339">
    <property type="entry name" value="HYBRID SIGNAL TRANSDUCTION HISTIDINE KINASE J"/>
    <property type="match status" value="1"/>
</dbReference>
<protein>
    <recommendedName>
        <fullName evidence="13">Circadian input-output histidine kinase CikA</fullName>
        <ecNumber evidence="4">2.7.13.3</ecNumber>
    </recommendedName>
</protein>
<evidence type="ECO:0000259" key="19">
    <source>
        <dbReference type="PROSITE" id="PS50113"/>
    </source>
</evidence>
<dbReference type="SUPFAM" id="SSF55874">
    <property type="entry name" value="ATPase domain of HSP90 chaperone/DNA topoisomerase II/histidine kinase"/>
    <property type="match status" value="1"/>
</dbReference>
<dbReference type="FunFam" id="3.30.565.10:FF:000010">
    <property type="entry name" value="Sensor histidine kinase RcsC"/>
    <property type="match status" value="1"/>
</dbReference>
<dbReference type="Pfam" id="PF00072">
    <property type="entry name" value="Response_reg"/>
    <property type="match status" value="2"/>
</dbReference>
<dbReference type="Pfam" id="PF00512">
    <property type="entry name" value="HisKA"/>
    <property type="match status" value="1"/>
</dbReference>
<feature type="domain" description="Response regulatory" evidence="17">
    <location>
        <begin position="686"/>
        <end position="802"/>
    </location>
</feature>
<dbReference type="SMART" id="SM00091">
    <property type="entry name" value="PAS"/>
    <property type="match status" value="2"/>
</dbReference>
<dbReference type="SUPFAM" id="SSF52172">
    <property type="entry name" value="CheY-like"/>
    <property type="match status" value="2"/>
</dbReference>
<dbReference type="InterPro" id="IPR001610">
    <property type="entry name" value="PAC"/>
</dbReference>
<dbReference type="RefSeq" id="WP_226582638.1">
    <property type="nucleotide sequence ID" value="NZ_BLAY01000049.1"/>
</dbReference>
<keyword evidence="7" id="KW-0547">Nucleotide-binding</keyword>
<comment type="catalytic activity">
    <reaction evidence="1">
        <text>ATP + protein L-histidine = ADP + protein N-phospho-L-histidine.</text>
        <dbReference type="EC" id="2.7.13.3"/>
    </reaction>
</comment>
<feature type="domain" description="PAC" evidence="19">
    <location>
        <begin position="236"/>
        <end position="288"/>
    </location>
</feature>
<evidence type="ECO:0000256" key="9">
    <source>
        <dbReference type="ARBA" id="ARBA00022840"/>
    </source>
</evidence>
<keyword evidence="6" id="KW-0808">Transferase</keyword>
<dbReference type="Pfam" id="PF02518">
    <property type="entry name" value="HATPase_c"/>
    <property type="match status" value="1"/>
</dbReference>
<dbReference type="GO" id="GO:0005524">
    <property type="term" value="F:ATP binding"/>
    <property type="evidence" value="ECO:0007669"/>
    <property type="project" value="UniProtKB-KW"/>
</dbReference>
<evidence type="ECO:0000256" key="15">
    <source>
        <dbReference type="SAM" id="Coils"/>
    </source>
</evidence>
<dbReference type="Gene3D" id="2.10.70.100">
    <property type="match status" value="1"/>
</dbReference>
<dbReference type="CDD" id="cd17546">
    <property type="entry name" value="REC_hyHK_CKI1_RcsC-like"/>
    <property type="match status" value="1"/>
</dbReference>
<dbReference type="SUPFAM" id="SSF55785">
    <property type="entry name" value="PYP-like sensor domain (PAS domain)"/>
    <property type="match status" value="2"/>
</dbReference>
<keyword evidence="12" id="KW-0131">Cell cycle</keyword>
<dbReference type="PANTHER" id="PTHR45339:SF1">
    <property type="entry name" value="HYBRID SIGNAL TRANSDUCTION HISTIDINE KINASE J"/>
    <property type="match status" value="1"/>
</dbReference>
<sequence length="895" mass="100379">MSQDKLTSFKGNILVVDDVTANLNLLSELLSSAGYKVRPAPSGKLAIQSAQSTPPDLILLDILMPEMDGYEVCAKLKASSKTKDVPVIFVSALHEVFDKVKAFATGGVDYITKPFQADEVIARVETQLRISRLARQLAEQNIRLQAEIEERQRVDAEMQSARAFVDSIVENIPNMIFVKDADHLRFVSFNKAGEELLGYSREELIGKNDYDFFPPEEADFFVAKDREVLASGEVLDIPEEPLQTKNKGIRILHTKKIGIRDATGKPQYLLGISEDITERKIAEEKLRTSEANLAAAQRIAHMGNWEYNFVTQKFTWSEELFRIFGLDPSGYEPTYAELLEKIYPDDREMFEWHVQRAIASGIPYDIDFRFFLPSGEIRYLGTRGEGIVNEEGEVVKLFGTAIDISDRKQVEEALQLAKEAAEVANHAKSEFLANMSHELRTPLNAILGFAQVMQRNSSLSTQDREYLNIIMNSGEHLLGLINDILDMSKIEAGKIKFIETSFDLHRLLASMEEMFCIRASSKGLQLLIECCEELPQYVQTDEAKLRQVLINLLDNAIKFTESGKVTLRIKAELVQQKQLPITDYQLFFEIADTGPGIHPEEIEILFLPFIQSTSNRRYNEGTGLGLPISRKFVQLMGGGLTVDSQLGKGSTFKFDIPVQLAESTDIKIEQPIGRIIELAPNQRKYRILVVEDNLTNRLLLIKLLTSVGFQVAEAVNGQAAVDVWKSWQPHLILMDIRMPVMDGFEATKLIKQAPNGKETVIIALTASVFEAQREAILKAGCDDFISKPFQENLLFEKIAAHLGVLYTYQAQAQPTSPGGESIDQLTPEALTVMPKEWLAQLNEAAQTCQDEMILALIDQIPKSQEALKLALIDLVDNFRLDIIFELTQAATQAVV</sequence>
<dbReference type="PROSITE" id="PS50109">
    <property type="entry name" value="HIS_KIN"/>
    <property type="match status" value="1"/>
</dbReference>
<dbReference type="InterPro" id="IPR013656">
    <property type="entry name" value="PAS_4"/>
</dbReference>
<evidence type="ECO:0000256" key="4">
    <source>
        <dbReference type="ARBA" id="ARBA00012438"/>
    </source>
</evidence>
<dbReference type="InterPro" id="IPR001789">
    <property type="entry name" value="Sig_transdc_resp-reg_receiver"/>
</dbReference>
<dbReference type="Pfam" id="PF08448">
    <property type="entry name" value="PAS_4"/>
    <property type="match status" value="1"/>
</dbReference>
<dbReference type="InterPro" id="IPR003661">
    <property type="entry name" value="HisK_dim/P_dom"/>
</dbReference>
<keyword evidence="15" id="KW-0175">Coiled coil</keyword>
<keyword evidence="8 20" id="KW-0418">Kinase</keyword>
<comment type="caution">
    <text evidence="20">The sequence shown here is derived from an EMBL/GenBank/DDBJ whole genome shotgun (WGS) entry which is preliminary data.</text>
</comment>
<dbReference type="AlphaFoldDB" id="A0AAV3XB91"/>
<evidence type="ECO:0000313" key="21">
    <source>
        <dbReference type="Proteomes" id="UP001050975"/>
    </source>
</evidence>
<dbReference type="PRINTS" id="PR00344">
    <property type="entry name" value="BCTRLSENSOR"/>
</dbReference>
<keyword evidence="9" id="KW-0067">ATP-binding</keyword>
<dbReference type="InterPro" id="IPR013655">
    <property type="entry name" value="PAS_fold_3"/>
</dbReference>
<dbReference type="GO" id="GO:0016020">
    <property type="term" value="C:membrane"/>
    <property type="evidence" value="ECO:0007669"/>
    <property type="project" value="UniProtKB-SubCell"/>
</dbReference>
<evidence type="ECO:0000256" key="1">
    <source>
        <dbReference type="ARBA" id="ARBA00000085"/>
    </source>
</evidence>
<evidence type="ECO:0000256" key="5">
    <source>
        <dbReference type="ARBA" id="ARBA00022553"/>
    </source>
</evidence>
<dbReference type="NCBIfam" id="TIGR00229">
    <property type="entry name" value="sensory_box"/>
    <property type="match status" value="1"/>
</dbReference>
<dbReference type="PROSITE" id="PS50112">
    <property type="entry name" value="PAS"/>
    <property type="match status" value="1"/>
</dbReference>
<dbReference type="FunFam" id="1.10.287.130:FF:000038">
    <property type="entry name" value="Sensory transduction histidine kinase"/>
    <property type="match status" value="1"/>
</dbReference>
<evidence type="ECO:0000259" key="16">
    <source>
        <dbReference type="PROSITE" id="PS50109"/>
    </source>
</evidence>
<feature type="domain" description="Histidine kinase" evidence="16">
    <location>
        <begin position="434"/>
        <end position="660"/>
    </location>
</feature>
<dbReference type="InterPro" id="IPR036890">
    <property type="entry name" value="HATPase_C_sf"/>
</dbReference>
<feature type="domain" description="Response regulatory" evidence="17">
    <location>
        <begin position="12"/>
        <end position="128"/>
    </location>
</feature>
<gene>
    <name evidence="20" type="ORF">MiSe_34000</name>
</gene>
<dbReference type="InterPro" id="IPR005467">
    <property type="entry name" value="His_kinase_dom"/>
</dbReference>
<dbReference type="Gene3D" id="3.40.50.2300">
    <property type="match status" value="2"/>
</dbReference>
<proteinExistence type="inferred from homology"/>
<dbReference type="PROSITE" id="PS50110">
    <property type="entry name" value="RESPONSE_REGULATORY"/>
    <property type="match status" value="2"/>
</dbReference>
<evidence type="ECO:0000256" key="11">
    <source>
        <dbReference type="ARBA" id="ARBA00023136"/>
    </source>
</evidence>